<dbReference type="SUPFAM" id="SSF51735">
    <property type="entry name" value="NAD(P)-binding Rossmann-fold domains"/>
    <property type="match status" value="1"/>
</dbReference>
<evidence type="ECO:0000256" key="1">
    <source>
        <dbReference type="ARBA" id="ARBA00023002"/>
    </source>
</evidence>
<evidence type="ECO:0000259" key="3">
    <source>
        <dbReference type="Pfam" id="PF02826"/>
    </source>
</evidence>
<name>A0A6J7LU21_9ZZZZ</name>
<proteinExistence type="predicted"/>
<dbReference type="Gene3D" id="3.40.50.720">
    <property type="entry name" value="NAD(P)-binding Rossmann-like Domain"/>
    <property type="match status" value="2"/>
</dbReference>
<dbReference type="GO" id="GO:0051287">
    <property type="term" value="F:NAD binding"/>
    <property type="evidence" value="ECO:0007669"/>
    <property type="project" value="InterPro"/>
</dbReference>
<dbReference type="PANTHER" id="PTHR42938:SF9">
    <property type="entry name" value="FORMATE DEHYDROGENASE 1"/>
    <property type="match status" value="1"/>
</dbReference>
<dbReference type="EMBL" id="CAFBNE010000194">
    <property type="protein sequence ID" value="CAB4970852.1"/>
    <property type="molecule type" value="Genomic_DNA"/>
</dbReference>
<dbReference type="Pfam" id="PF00389">
    <property type="entry name" value="2-Hacid_dh"/>
    <property type="match status" value="1"/>
</dbReference>
<dbReference type="AlphaFoldDB" id="A0A6J7LU21"/>
<protein>
    <submittedName>
        <fullName evidence="4">Unannotated protein</fullName>
    </submittedName>
</protein>
<dbReference type="Pfam" id="PF02826">
    <property type="entry name" value="2-Hacid_dh_C"/>
    <property type="match status" value="1"/>
</dbReference>
<keyword evidence="1" id="KW-0560">Oxidoreductase</keyword>
<evidence type="ECO:0000313" key="4">
    <source>
        <dbReference type="EMBL" id="CAB4970852.1"/>
    </source>
</evidence>
<accession>A0A6J7LU21</accession>
<sequence>MIMANRLKVIYLPGRGSMPAWQREVVAAIGPQHDLRIYDEAQPLEPQFADVDAVVDLGGSWGNRAQLDAAPQVRFWQILGTGIEHFDLDYWASRPVLISNCPGPMSAIPLAEHAMLLMMLVRRDYVQQMRNLAGGVMYQPLGLELAGQTLLCIGFGASARELSRRAKAFGMRVIATDIIPVSDTERAEWGADEVYPADSLDDLIPQADVISLHLHVTPQTRHTLDARRIAMMKPTSIIVNVARGALVDEDAMVAAVREGRIAGAGTDVAVEEPPNPGSALLNTPGIVVTPHTAGVTDGTARRRAAGALANLDRVAAGLEPLDRVDRLPRH</sequence>
<dbReference type="PANTHER" id="PTHR42938">
    <property type="entry name" value="FORMATE DEHYDROGENASE 1"/>
    <property type="match status" value="1"/>
</dbReference>
<reference evidence="4" key="1">
    <citation type="submission" date="2020-05" db="EMBL/GenBank/DDBJ databases">
        <authorList>
            <person name="Chiriac C."/>
            <person name="Salcher M."/>
            <person name="Ghai R."/>
            <person name="Kavagutti S V."/>
        </authorList>
    </citation>
    <scope>NUCLEOTIDE SEQUENCE</scope>
</reference>
<gene>
    <name evidence="4" type="ORF">UFOPK3772_03365</name>
</gene>
<dbReference type="SUPFAM" id="SSF52283">
    <property type="entry name" value="Formate/glycerate dehydrogenase catalytic domain-like"/>
    <property type="match status" value="1"/>
</dbReference>
<evidence type="ECO:0000259" key="2">
    <source>
        <dbReference type="Pfam" id="PF00389"/>
    </source>
</evidence>
<dbReference type="GO" id="GO:0016616">
    <property type="term" value="F:oxidoreductase activity, acting on the CH-OH group of donors, NAD or NADP as acceptor"/>
    <property type="evidence" value="ECO:0007669"/>
    <property type="project" value="InterPro"/>
</dbReference>
<dbReference type="PROSITE" id="PS00671">
    <property type="entry name" value="D_2_HYDROXYACID_DH_3"/>
    <property type="match status" value="1"/>
</dbReference>
<dbReference type="InterPro" id="IPR036291">
    <property type="entry name" value="NAD(P)-bd_dom_sf"/>
</dbReference>
<feature type="domain" description="D-isomer specific 2-hydroxyacid dehydrogenase catalytic" evidence="2">
    <location>
        <begin position="34"/>
        <end position="324"/>
    </location>
</feature>
<feature type="domain" description="D-isomer specific 2-hydroxyacid dehydrogenase NAD-binding" evidence="3">
    <location>
        <begin position="117"/>
        <end position="293"/>
    </location>
</feature>
<dbReference type="InterPro" id="IPR006139">
    <property type="entry name" value="D-isomer_2_OHA_DH_cat_dom"/>
</dbReference>
<dbReference type="InterPro" id="IPR029753">
    <property type="entry name" value="D-isomer_DH_CS"/>
</dbReference>
<organism evidence="4">
    <name type="scientific">freshwater metagenome</name>
    <dbReference type="NCBI Taxonomy" id="449393"/>
    <lineage>
        <taxon>unclassified sequences</taxon>
        <taxon>metagenomes</taxon>
        <taxon>ecological metagenomes</taxon>
    </lineage>
</organism>
<dbReference type="InterPro" id="IPR006140">
    <property type="entry name" value="D-isomer_DH_NAD-bd"/>
</dbReference>